<dbReference type="InterPro" id="IPR049233">
    <property type="entry name" value="DUF6830"/>
</dbReference>
<dbReference type="Proteomes" id="UP000053989">
    <property type="component" value="Unassembled WGS sequence"/>
</dbReference>
<organism evidence="2 3">
    <name type="scientific">Scleroderma citrinum Foug A</name>
    <dbReference type="NCBI Taxonomy" id="1036808"/>
    <lineage>
        <taxon>Eukaryota</taxon>
        <taxon>Fungi</taxon>
        <taxon>Dikarya</taxon>
        <taxon>Basidiomycota</taxon>
        <taxon>Agaricomycotina</taxon>
        <taxon>Agaricomycetes</taxon>
        <taxon>Agaricomycetidae</taxon>
        <taxon>Boletales</taxon>
        <taxon>Sclerodermatineae</taxon>
        <taxon>Sclerodermataceae</taxon>
        <taxon>Scleroderma</taxon>
    </lineage>
</organism>
<dbReference type="AlphaFoldDB" id="A0A0C3D2W9"/>
<evidence type="ECO:0000313" key="3">
    <source>
        <dbReference type="Proteomes" id="UP000053989"/>
    </source>
</evidence>
<dbReference type="OrthoDB" id="2576233at2759"/>
<keyword evidence="3" id="KW-1185">Reference proteome</keyword>
<feature type="domain" description="DUF6830" evidence="1">
    <location>
        <begin position="623"/>
        <end position="723"/>
    </location>
</feature>
<proteinExistence type="predicted"/>
<dbReference type="Pfam" id="PF18759">
    <property type="entry name" value="Plavaka"/>
    <property type="match status" value="1"/>
</dbReference>
<gene>
    <name evidence="2" type="ORF">SCLCIDRAFT_30554</name>
</gene>
<sequence>MYSDPACGQRFIPSPSAFHVPEKSPDKPRTARFHPSSGYIYDFNASNTFEHIREESGHSNGENPYFPFVDRVEWELGKFLHVHLTQTQINDFLKLRWVTSKAQMSFKSVKELLSSFNSMPKGPMWHCTKIQTNGYITKEPVYLFWRDALEITQEIFGNPVFAHHMEYDPYQVFEGTEREYGEWMSGDEAHQIQDQLPVGATIVPIVLASDKAPVRMKTTSHAWSCITYTPSPEFIVHSNFQSVLEARVWHHFLDIICTGLKLAACTCTFMSNPNSVTRYCFTPLAAYIADLLEQLMITCVTKSVSPISFAKQNQFSDGIPYAPQDGELTLEKLWELCTTIDPWRLQEFLAAAKKVHLSGIQLPFWCDWQFSNPSIFLIGELFHTAHKFFFDHPFKWCKEVLGHDELDTRYRMQHRQVDLQRTVVATIAGFAELDFVHVMRAIVNFIYQAQALMFTPSSIHAMEEALLEFHTCKDAILQAGARRGKFKEIDHFHIPKLEVLQSFSCSICNVGCLIQYTADVSEYLLKTHCKDPFTCTNQQRTAFTKQVVLLLDREESIRCFDLYSLLLERNTNLTNDPCSASDDPRYIDPTLDWVQHVVPDEVTYFHGPRSFHNHFLAGMLSDNSKSALHVTIKANFTNKSSRYVAEMYHLFDFPDLLCAYIDNQPGDDSYLHGRLLKGWNKFRLQLQSRLHPLNIIPSQQVQALSPSEEFPFGKCDAILVDYTPPTGSPITPADQPHVGMYTIQRMFLNNPDGSMCRMGVIISLLDVIHAVELIPKFGVATRCEVTSETCLELYDEFYINNFTDKEWYYTMYHDYQ</sequence>
<dbReference type="InParanoid" id="A0A0C3D2W9"/>
<dbReference type="EMBL" id="KN822140">
    <property type="protein sequence ID" value="KIM55120.1"/>
    <property type="molecule type" value="Genomic_DNA"/>
</dbReference>
<accession>A0A0C3D2W9</accession>
<dbReference type="Pfam" id="PF20722">
    <property type="entry name" value="DUF6830"/>
    <property type="match status" value="1"/>
</dbReference>
<dbReference type="InterPro" id="IPR041078">
    <property type="entry name" value="Plavaka"/>
</dbReference>
<protein>
    <recommendedName>
        <fullName evidence="1">DUF6830 domain-containing protein</fullName>
    </recommendedName>
</protein>
<reference evidence="2 3" key="1">
    <citation type="submission" date="2014-04" db="EMBL/GenBank/DDBJ databases">
        <authorList>
            <consortium name="DOE Joint Genome Institute"/>
            <person name="Kuo A."/>
            <person name="Kohler A."/>
            <person name="Nagy L.G."/>
            <person name="Floudas D."/>
            <person name="Copeland A."/>
            <person name="Barry K.W."/>
            <person name="Cichocki N."/>
            <person name="Veneault-Fourrey C."/>
            <person name="LaButti K."/>
            <person name="Lindquist E.A."/>
            <person name="Lipzen A."/>
            <person name="Lundell T."/>
            <person name="Morin E."/>
            <person name="Murat C."/>
            <person name="Sun H."/>
            <person name="Tunlid A."/>
            <person name="Henrissat B."/>
            <person name="Grigoriev I.V."/>
            <person name="Hibbett D.S."/>
            <person name="Martin F."/>
            <person name="Nordberg H.P."/>
            <person name="Cantor M.N."/>
            <person name="Hua S.X."/>
        </authorList>
    </citation>
    <scope>NUCLEOTIDE SEQUENCE [LARGE SCALE GENOMIC DNA]</scope>
    <source>
        <strain evidence="2 3">Foug A</strain>
    </source>
</reference>
<name>A0A0C3D2W9_9AGAM</name>
<evidence type="ECO:0000259" key="1">
    <source>
        <dbReference type="Pfam" id="PF20722"/>
    </source>
</evidence>
<dbReference type="HOGENOM" id="CLU_006344_10_2_1"/>
<evidence type="ECO:0000313" key="2">
    <source>
        <dbReference type="EMBL" id="KIM55120.1"/>
    </source>
</evidence>
<reference evidence="3" key="2">
    <citation type="submission" date="2015-01" db="EMBL/GenBank/DDBJ databases">
        <title>Evolutionary Origins and Diversification of the Mycorrhizal Mutualists.</title>
        <authorList>
            <consortium name="DOE Joint Genome Institute"/>
            <consortium name="Mycorrhizal Genomics Consortium"/>
            <person name="Kohler A."/>
            <person name="Kuo A."/>
            <person name="Nagy L.G."/>
            <person name="Floudas D."/>
            <person name="Copeland A."/>
            <person name="Barry K.W."/>
            <person name="Cichocki N."/>
            <person name="Veneault-Fourrey C."/>
            <person name="LaButti K."/>
            <person name="Lindquist E.A."/>
            <person name="Lipzen A."/>
            <person name="Lundell T."/>
            <person name="Morin E."/>
            <person name="Murat C."/>
            <person name="Riley R."/>
            <person name="Ohm R."/>
            <person name="Sun H."/>
            <person name="Tunlid A."/>
            <person name="Henrissat B."/>
            <person name="Grigoriev I.V."/>
            <person name="Hibbett D.S."/>
            <person name="Martin F."/>
        </authorList>
    </citation>
    <scope>NUCLEOTIDE SEQUENCE [LARGE SCALE GENOMIC DNA]</scope>
    <source>
        <strain evidence="3">Foug A</strain>
    </source>
</reference>